<dbReference type="CDD" id="cd07067">
    <property type="entry name" value="HP_PGM_like"/>
    <property type="match status" value="1"/>
</dbReference>
<dbReference type="InterPro" id="IPR038186">
    <property type="entry name" value="CHAD_dom_sf"/>
</dbReference>
<feature type="domain" description="CHAD" evidence="1">
    <location>
        <begin position="179"/>
        <end position="454"/>
    </location>
</feature>
<dbReference type="EMBL" id="FOSC01000004">
    <property type="protein sequence ID" value="SFJ62202.1"/>
    <property type="molecule type" value="Genomic_DNA"/>
</dbReference>
<evidence type="ECO:0000313" key="2">
    <source>
        <dbReference type="EMBL" id="SFJ62202.1"/>
    </source>
</evidence>
<dbReference type="OrthoDB" id="9810154at2"/>
<organism evidence="2 3">
    <name type="scientific">Marinobacter persicus</name>
    <dbReference type="NCBI Taxonomy" id="930118"/>
    <lineage>
        <taxon>Bacteria</taxon>
        <taxon>Pseudomonadati</taxon>
        <taxon>Pseudomonadota</taxon>
        <taxon>Gammaproteobacteria</taxon>
        <taxon>Pseudomonadales</taxon>
        <taxon>Marinobacteraceae</taxon>
        <taxon>Marinobacter</taxon>
    </lineage>
</organism>
<evidence type="ECO:0000259" key="1">
    <source>
        <dbReference type="PROSITE" id="PS51708"/>
    </source>
</evidence>
<name>A0A1I3SVH2_9GAMM</name>
<dbReference type="InterPro" id="IPR007899">
    <property type="entry name" value="CHAD_dom"/>
</dbReference>
<dbReference type="Pfam" id="PF05235">
    <property type="entry name" value="CHAD"/>
    <property type="match status" value="1"/>
</dbReference>
<dbReference type="AlphaFoldDB" id="A0A1I3SVH2"/>
<dbReference type="Gene3D" id="1.40.20.10">
    <property type="entry name" value="CHAD domain"/>
    <property type="match status" value="1"/>
</dbReference>
<gene>
    <name evidence="2" type="ORF">SAMN05216429_10491</name>
</gene>
<dbReference type="PANTHER" id="PTHR39339:SF1">
    <property type="entry name" value="CHAD DOMAIN-CONTAINING PROTEIN"/>
    <property type="match status" value="1"/>
</dbReference>
<dbReference type="SUPFAM" id="SSF53254">
    <property type="entry name" value="Phosphoglycerate mutase-like"/>
    <property type="match status" value="1"/>
</dbReference>
<keyword evidence="3" id="KW-1185">Reference proteome</keyword>
<reference evidence="2 3" key="1">
    <citation type="submission" date="2016-10" db="EMBL/GenBank/DDBJ databases">
        <authorList>
            <person name="de Groot N.N."/>
        </authorList>
    </citation>
    <scope>NUCLEOTIDE SEQUENCE [LARGE SCALE GENOMIC DNA]</scope>
    <source>
        <strain evidence="2 3">IBRC-M 10445</strain>
    </source>
</reference>
<dbReference type="Gene3D" id="3.40.50.1240">
    <property type="entry name" value="Phosphoglycerate mutase-like"/>
    <property type="match status" value="1"/>
</dbReference>
<protein>
    <submittedName>
        <fullName evidence="2">Phosphohistidine phosphatase</fullName>
    </submittedName>
</protein>
<dbReference type="Proteomes" id="UP000199445">
    <property type="component" value="Unassembled WGS sequence"/>
</dbReference>
<dbReference type="InterPro" id="IPR029033">
    <property type="entry name" value="His_PPase_superfam"/>
</dbReference>
<dbReference type="InterPro" id="IPR013078">
    <property type="entry name" value="His_Pase_superF_clade-1"/>
</dbReference>
<dbReference type="Pfam" id="PF00300">
    <property type="entry name" value="His_Phos_1"/>
    <property type="match status" value="1"/>
</dbReference>
<dbReference type="RefSeq" id="WP_091702761.1">
    <property type="nucleotide sequence ID" value="NZ_BMYN01000001.1"/>
</dbReference>
<proteinExistence type="predicted"/>
<evidence type="ECO:0000313" key="3">
    <source>
        <dbReference type="Proteomes" id="UP000199445"/>
    </source>
</evidence>
<accession>A0A1I3SVH2</accession>
<dbReference type="PROSITE" id="PS51708">
    <property type="entry name" value="CHAD"/>
    <property type="match status" value="1"/>
</dbReference>
<dbReference type="PANTHER" id="PTHR39339">
    <property type="entry name" value="SLR1444 PROTEIN"/>
    <property type="match status" value="1"/>
</dbReference>
<sequence>MKHLYLVRHAKSSWQDDTLQDRDRPLNARGQEQLQPLARALSRAGALGGQLYASDARRARATLDGILPPAFPENRVAIEPGLYTFDYRKLLNWLQTLGDEQDTVTIVGHNPALLDLAGYLLKHPPAHLPTASFICLNLPDKPWAKLDKGQGRLENFLTPKEYSYREFARKRKKRAKTTGEAPEKSIPKALQHQLKRLHELEPGVRTGLDDEFLHQFRIALRRSRAIAESLKEITGDKTLAGYIKPLKQHARATSRLRDLHVFLQDLPERVENNGELQTALETWALTEAHHEHQALVAHMDSKSYRRTLHDWEDLLHSGAFRKLAANLATRDIAKAVNRRVRNFNRATAELLHNSPDEKIHSLRKQLKRIRYLMELNPEPFRQALKEMKERQELYGRFQDLHVQGELVRGFQEQAPDILPAAAHDLTRRMQAEKADVRRVILAMGGLPDYGQVPS</sequence>
<dbReference type="SMART" id="SM00880">
    <property type="entry name" value="CHAD"/>
    <property type="match status" value="1"/>
</dbReference>
<dbReference type="SMART" id="SM00855">
    <property type="entry name" value="PGAM"/>
    <property type="match status" value="1"/>
</dbReference>